<reference evidence="2 3" key="1">
    <citation type="submission" date="2019-03" db="EMBL/GenBank/DDBJ databases">
        <title>Luteimonas zhaokaii sp.nov., isolated from the rectal contents of Plateau pika in Yushu, Qinghai Province, China.</title>
        <authorList>
            <person name="Zhang G."/>
        </authorList>
    </citation>
    <scope>NUCLEOTIDE SEQUENCE [LARGE SCALE GENOMIC DNA]</scope>
    <source>
        <strain evidence="2 3">THG-MD21</strain>
    </source>
</reference>
<protein>
    <recommendedName>
        <fullName evidence="1">Quercetin 2,3-dioxygenase C-terminal cupin domain-containing protein</fullName>
    </recommendedName>
</protein>
<dbReference type="PANTHER" id="PTHR43212:SF3">
    <property type="entry name" value="QUERCETIN 2,3-DIOXYGENASE"/>
    <property type="match status" value="1"/>
</dbReference>
<evidence type="ECO:0000313" key="2">
    <source>
        <dbReference type="EMBL" id="TDK29540.1"/>
    </source>
</evidence>
<dbReference type="InterPro" id="IPR012093">
    <property type="entry name" value="Pirin"/>
</dbReference>
<evidence type="ECO:0000259" key="1">
    <source>
        <dbReference type="Pfam" id="PF17954"/>
    </source>
</evidence>
<comment type="caution">
    <text evidence="2">The sequence shown here is derived from an EMBL/GenBank/DDBJ whole genome shotgun (WGS) entry which is preliminary data.</text>
</comment>
<dbReference type="InterPro" id="IPR041602">
    <property type="entry name" value="Quercetinase_C"/>
</dbReference>
<dbReference type="Gene3D" id="2.60.120.10">
    <property type="entry name" value="Jelly Rolls"/>
    <property type="match status" value="2"/>
</dbReference>
<dbReference type="AlphaFoldDB" id="A0A4R5U639"/>
<organism evidence="2 3">
    <name type="scientific">Luteimonas terrae</name>
    <dbReference type="NCBI Taxonomy" id="1530191"/>
    <lineage>
        <taxon>Bacteria</taxon>
        <taxon>Pseudomonadati</taxon>
        <taxon>Pseudomonadota</taxon>
        <taxon>Gammaproteobacteria</taxon>
        <taxon>Lysobacterales</taxon>
        <taxon>Lysobacteraceae</taxon>
        <taxon>Luteimonas</taxon>
    </lineage>
</organism>
<keyword evidence="3" id="KW-1185">Reference proteome</keyword>
<dbReference type="PANTHER" id="PTHR43212">
    <property type="entry name" value="QUERCETIN 2,3-DIOXYGENASE"/>
    <property type="match status" value="1"/>
</dbReference>
<dbReference type="SUPFAM" id="SSF51182">
    <property type="entry name" value="RmlC-like cupins"/>
    <property type="match status" value="1"/>
</dbReference>
<dbReference type="RefSeq" id="WP_133394507.1">
    <property type="nucleotide sequence ID" value="NZ_SMTG01000006.1"/>
</dbReference>
<evidence type="ECO:0000313" key="3">
    <source>
        <dbReference type="Proteomes" id="UP000295543"/>
    </source>
</evidence>
<sequence length="228" mass="24520">MKLHRPADTRGTSRHGTRTRLCTFSSGDYHDADWMGFGALRQLNEERLPAGTTVPAQRVANMELLTLVLDGTLRRDGVALEAGTLAWTGAGHASDTPVEETGSAEARVLRIALQPDRVNLPPADGVQRMAPDADGAWTLRASPDIGTDALPVRQQAWLRHATLAPGACLDLKLESTRRHWLQILRGETIVDDHTLATGDALGWQDEAVDTAIVAGPQGATLLLFTLPG</sequence>
<name>A0A4R5U639_9GAMM</name>
<dbReference type="InterPro" id="IPR014710">
    <property type="entry name" value="RmlC-like_jellyroll"/>
</dbReference>
<dbReference type="Proteomes" id="UP000295543">
    <property type="component" value="Unassembled WGS sequence"/>
</dbReference>
<dbReference type="InterPro" id="IPR011051">
    <property type="entry name" value="RmlC_Cupin_sf"/>
</dbReference>
<proteinExistence type="predicted"/>
<dbReference type="OrthoDB" id="9780903at2"/>
<gene>
    <name evidence="2" type="ORF">E2F49_14305</name>
</gene>
<feature type="domain" description="Quercetin 2,3-dioxygenase C-terminal cupin" evidence="1">
    <location>
        <begin position="141"/>
        <end position="225"/>
    </location>
</feature>
<dbReference type="EMBL" id="SMTG01000006">
    <property type="protein sequence ID" value="TDK29540.1"/>
    <property type="molecule type" value="Genomic_DNA"/>
</dbReference>
<dbReference type="Pfam" id="PF17954">
    <property type="entry name" value="Pirin_C_2"/>
    <property type="match status" value="1"/>
</dbReference>
<accession>A0A4R5U639</accession>